<evidence type="ECO:0000313" key="3">
    <source>
        <dbReference type="Proteomes" id="UP000193409"/>
    </source>
</evidence>
<dbReference type="EMBL" id="FWFQ01000002">
    <property type="protein sequence ID" value="SLN16085.1"/>
    <property type="molecule type" value="Genomic_DNA"/>
</dbReference>
<evidence type="ECO:0008006" key="4">
    <source>
        <dbReference type="Google" id="ProtNLM"/>
    </source>
</evidence>
<gene>
    <name evidence="2" type="ORF">PSA7680_00433</name>
</gene>
<evidence type="ECO:0000256" key="1">
    <source>
        <dbReference type="SAM" id="SignalP"/>
    </source>
</evidence>
<accession>A0A1Y5RF23</accession>
<name>A0A1Y5RF23_9RHOB</name>
<dbReference type="Proteomes" id="UP000193409">
    <property type="component" value="Unassembled WGS sequence"/>
</dbReference>
<protein>
    <recommendedName>
        <fullName evidence="4">Aggregation factor core</fullName>
    </recommendedName>
</protein>
<dbReference type="PROSITE" id="PS51257">
    <property type="entry name" value="PROKAR_LIPOPROTEIN"/>
    <property type="match status" value="1"/>
</dbReference>
<feature type="chain" id="PRO_5012622007" description="Aggregation factor core" evidence="1">
    <location>
        <begin position="24"/>
        <end position="169"/>
    </location>
</feature>
<keyword evidence="3" id="KW-1185">Reference proteome</keyword>
<evidence type="ECO:0000313" key="2">
    <source>
        <dbReference type="EMBL" id="SLN16085.1"/>
    </source>
</evidence>
<reference evidence="2 3" key="1">
    <citation type="submission" date="2017-03" db="EMBL/GenBank/DDBJ databases">
        <authorList>
            <person name="Afonso C.L."/>
            <person name="Miller P.J."/>
            <person name="Scott M.A."/>
            <person name="Spackman E."/>
            <person name="Goraichik I."/>
            <person name="Dimitrov K.M."/>
            <person name="Suarez D.L."/>
            <person name="Swayne D.E."/>
        </authorList>
    </citation>
    <scope>NUCLEOTIDE SEQUENCE [LARGE SCALE GENOMIC DNA]</scope>
    <source>
        <strain evidence="2 3">CECT 7680</strain>
    </source>
</reference>
<proteinExistence type="predicted"/>
<keyword evidence="1" id="KW-0732">Signal</keyword>
<sequence length="169" mass="17123">MSNRMGIACMAVALACLGSAAQAGLLVRFVEGAPKDRFEIRNEGTCPTAAGTLMLDLSKSAGGLIFDVTGRGAGVEVFQPFEMVAGAEALASLPKVRDGQDRLELAIENLPPGGLIAFTIDVDDTLGARAITVSGAEIAGATVSHVHGQGATMATFTEGATARLSGNGC</sequence>
<feature type="signal peptide" evidence="1">
    <location>
        <begin position="1"/>
        <end position="23"/>
    </location>
</feature>
<dbReference type="AlphaFoldDB" id="A0A1Y5RF23"/>
<organism evidence="2 3">
    <name type="scientific">Pseudoruegeria aquimaris</name>
    <dbReference type="NCBI Taxonomy" id="393663"/>
    <lineage>
        <taxon>Bacteria</taxon>
        <taxon>Pseudomonadati</taxon>
        <taxon>Pseudomonadota</taxon>
        <taxon>Alphaproteobacteria</taxon>
        <taxon>Rhodobacterales</taxon>
        <taxon>Roseobacteraceae</taxon>
        <taxon>Pseudoruegeria</taxon>
    </lineage>
</organism>
<dbReference type="RefSeq" id="WP_245824415.1">
    <property type="nucleotide sequence ID" value="NZ_FWFQ01000002.1"/>
</dbReference>